<sequence>MKYEFVALAAAGKEAEWLKNLLLEISLWVKPIAHISIQCDSVATLAKTYSQMYNGNSRHLGARHSMIRVLITNERTEAHVLQIIPMMCLKPGDKEDEVANFSKIRVRSSGLTFLSFEREVKGLILTPYKAEGPFLLSVEPEAASLPLVGVGLSTSQPPPYTVEDGIRTHNS</sequence>
<dbReference type="EMBL" id="BKCJ010004489">
    <property type="protein sequence ID" value="GEU61347.1"/>
    <property type="molecule type" value="Genomic_DNA"/>
</dbReference>
<comment type="caution">
    <text evidence="1">The sequence shown here is derived from an EMBL/GenBank/DDBJ whole genome shotgun (WGS) entry which is preliminary data.</text>
</comment>
<gene>
    <name evidence="1" type="ORF">Tci_033325</name>
</gene>
<accession>A0A6L2LK07</accession>
<protein>
    <submittedName>
        <fullName evidence="1">Zinc finger, CCHC-type</fullName>
    </submittedName>
</protein>
<evidence type="ECO:0000313" key="1">
    <source>
        <dbReference type="EMBL" id="GEU61347.1"/>
    </source>
</evidence>
<reference evidence="1" key="1">
    <citation type="journal article" date="2019" name="Sci. Rep.">
        <title>Draft genome of Tanacetum cinerariifolium, the natural source of mosquito coil.</title>
        <authorList>
            <person name="Yamashiro T."/>
            <person name="Shiraishi A."/>
            <person name="Satake H."/>
            <person name="Nakayama K."/>
        </authorList>
    </citation>
    <scope>NUCLEOTIDE SEQUENCE</scope>
</reference>
<dbReference type="AlphaFoldDB" id="A0A6L2LK07"/>
<proteinExistence type="predicted"/>
<name>A0A6L2LK07_TANCI</name>
<organism evidence="1">
    <name type="scientific">Tanacetum cinerariifolium</name>
    <name type="common">Dalmatian daisy</name>
    <name type="synonym">Chrysanthemum cinerariifolium</name>
    <dbReference type="NCBI Taxonomy" id="118510"/>
    <lineage>
        <taxon>Eukaryota</taxon>
        <taxon>Viridiplantae</taxon>
        <taxon>Streptophyta</taxon>
        <taxon>Embryophyta</taxon>
        <taxon>Tracheophyta</taxon>
        <taxon>Spermatophyta</taxon>
        <taxon>Magnoliopsida</taxon>
        <taxon>eudicotyledons</taxon>
        <taxon>Gunneridae</taxon>
        <taxon>Pentapetalae</taxon>
        <taxon>asterids</taxon>
        <taxon>campanulids</taxon>
        <taxon>Asterales</taxon>
        <taxon>Asteraceae</taxon>
        <taxon>Asteroideae</taxon>
        <taxon>Anthemideae</taxon>
        <taxon>Anthemidinae</taxon>
        <taxon>Tanacetum</taxon>
    </lineage>
</organism>